<evidence type="ECO:0000313" key="4">
    <source>
        <dbReference type="EMBL" id="MFC4197928.1"/>
    </source>
</evidence>
<dbReference type="InterPro" id="IPR041497">
    <property type="entry name" value="Thump-like"/>
</dbReference>
<dbReference type="Gene3D" id="1.10.10.1110">
    <property type="entry name" value="Methyltransferase PG1098, N-terminal domain"/>
    <property type="match status" value="1"/>
</dbReference>
<name>A0ABV8NQ19_9SPHI</name>
<comment type="caution">
    <text evidence="4">The sequence shown here is derived from an EMBL/GenBank/DDBJ whole genome shotgun (WGS) entry which is preliminary data.</text>
</comment>
<protein>
    <recommendedName>
        <fullName evidence="6">THUMP-like domain-containing protein</fullName>
    </recommendedName>
</protein>
<dbReference type="InterPro" id="IPR054168">
    <property type="entry name" value="PG_1098_Fer"/>
</dbReference>
<dbReference type="Proteomes" id="UP001595792">
    <property type="component" value="Unassembled WGS sequence"/>
</dbReference>
<feature type="domain" description="Methyltransferase" evidence="1">
    <location>
        <begin position="88"/>
        <end position="198"/>
    </location>
</feature>
<evidence type="ECO:0000259" key="2">
    <source>
        <dbReference type="Pfam" id="PF18096"/>
    </source>
</evidence>
<feature type="domain" description="THUMP-like" evidence="2">
    <location>
        <begin position="322"/>
        <end position="385"/>
    </location>
</feature>
<dbReference type="Pfam" id="PF22013">
    <property type="entry name" value="PG_1098_Fer"/>
    <property type="match status" value="1"/>
</dbReference>
<evidence type="ECO:0000313" key="5">
    <source>
        <dbReference type="Proteomes" id="UP001595792"/>
    </source>
</evidence>
<gene>
    <name evidence="4" type="ORF">ACFOUY_14580</name>
</gene>
<dbReference type="Pfam" id="PF13847">
    <property type="entry name" value="Methyltransf_31"/>
    <property type="match status" value="1"/>
</dbReference>
<proteinExistence type="predicted"/>
<dbReference type="RefSeq" id="WP_378961597.1">
    <property type="nucleotide sequence ID" value="NZ_JBHRXC010000001.1"/>
</dbReference>
<feature type="domain" description="PG-1098 ferredoxin-like" evidence="3">
    <location>
        <begin position="278"/>
        <end position="321"/>
    </location>
</feature>
<dbReference type="SUPFAM" id="SSF53335">
    <property type="entry name" value="S-adenosyl-L-methionine-dependent methyltransferases"/>
    <property type="match status" value="1"/>
</dbReference>
<reference evidence="5" key="1">
    <citation type="journal article" date="2019" name="Int. J. Syst. Evol. Microbiol.">
        <title>The Global Catalogue of Microorganisms (GCM) 10K type strain sequencing project: providing services to taxonomists for standard genome sequencing and annotation.</title>
        <authorList>
            <consortium name="The Broad Institute Genomics Platform"/>
            <consortium name="The Broad Institute Genome Sequencing Center for Infectious Disease"/>
            <person name="Wu L."/>
            <person name="Ma J."/>
        </authorList>
    </citation>
    <scope>NUCLEOTIDE SEQUENCE [LARGE SCALE GENOMIC DNA]</scope>
    <source>
        <strain evidence="5">CCM 8689</strain>
    </source>
</reference>
<dbReference type="EMBL" id="JBHSBY010000131">
    <property type="protein sequence ID" value="MFC4197928.1"/>
    <property type="molecule type" value="Genomic_DNA"/>
</dbReference>
<dbReference type="InterPro" id="IPR025714">
    <property type="entry name" value="Methyltranfer_dom"/>
</dbReference>
<keyword evidence="5" id="KW-1185">Reference proteome</keyword>
<dbReference type="Gene3D" id="3.40.50.150">
    <property type="entry name" value="Vaccinia Virus protein VP39"/>
    <property type="match status" value="1"/>
</dbReference>
<evidence type="ECO:0000259" key="3">
    <source>
        <dbReference type="Pfam" id="PF22013"/>
    </source>
</evidence>
<dbReference type="InterPro" id="IPR029063">
    <property type="entry name" value="SAM-dependent_MTases_sf"/>
</dbReference>
<dbReference type="CDD" id="cd02440">
    <property type="entry name" value="AdoMet_MTases"/>
    <property type="match status" value="1"/>
</dbReference>
<sequence length="393" mass="44275">MNRKILDKAVQDYISSHLNADVNQIALSKSPFADVSSAELANQISAKKKSQKKLPTWFNTDGIYYPPTLSIEQTSSEITAKYKSGLVEGENLIDLTGGFGVDSYYFSKTVSQVTHCEINVELSEIANINAKALKVKNITFEAKDGLELLKNKDSFDTIYIDPARRATKGKVFMLKDCTPNVVGNLDILLEKSNRIIIKTAPLLDLTAGLQELKFVSEIHVVSIKNECKELLWIIEKGFSKELKITAATINDETKLFSFSKSELNCSPTLAKEINNFSYLYEPDAALLKSGAFNLIGNRYNLEKLHNQTQLYVSDNKETRFPGRIFKINEILSSSDLKKQKFLVGNVVVRNYPAKAEELTKKFKIKSDDTKFLIFTKNSKEENIVINAEIIQHY</sequence>
<evidence type="ECO:0000259" key="1">
    <source>
        <dbReference type="Pfam" id="PF13847"/>
    </source>
</evidence>
<accession>A0ABV8NQ19</accession>
<evidence type="ECO:0008006" key="6">
    <source>
        <dbReference type="Google" id="ProtNLM"/>
    </source>
</evidence>
<organism evidence="4 5">
    <name type="scientific">Pedobacter jamesrossensis</name>
    <dbReference type="NCBI Taxonomy" id="1908238"/>
    <lineage>
        <taxon>Bacteria</taxon>
        <taxon>Pseudomonadati</taxon>
        <taxon>Bacteroidota</taxon>
        <taxon>Sphingobacteriia</taxon>
        <taxon>Sphingobacteriales</taxon>
        <taxon>Sphingobacteriaceae</taxon>
        <taxon>Pedobacter</taxon>
    </lineage>
</organism>
<dbReference type="Pfam" id="PF18096">
    <property type="entry name" value="Thump_like"/>
    <property type="match status" value="1"/>
</dbReference>